<feature type="transmembrane region" description="Helical" evidence="1">
    <location>
        <begin position="7"/>
        <end position="29"/>
    </location>
</feature>
<dbReference type="AlphaFoldDB" id="A0A7J4XL88"/>
<dbReference type="EMBL" id="VWMK01000005">
    <property type="protein sequence ID" value="KAA3767511.1"/>
    <property type="molecule type" value="Genomic_DNA"/>
</dbReference>
<dbReference type="Pfam" id="PF14126">
    <property type="entry name" value="DUF4293"/>
    <property type="match status" value="1"/>
</dbReference>
<sequence>MIQRIQSVYLLLVTGLLIASMCLPVGSIIDFNGAANVFKPLGLMIGETFQSTWGLFGILMLAAIIAFATIFLFKNRILQIRMVIFNSLLLVGYYLAFLAFYFVLRSDDTSFQFHWALCFPLIAIILNYLAMRAIGRDEAMIHAADRLR</sequence>
<evidence type="ECO:0000313" key="3">
    <source>
        <dbReference type="Proteomes" id="UP000422221"/>
    </source>
</evidence>
<comment type="caution">
    <text evidence="2">The sequence shown here is derived from an EMBL/GenBank/DDBJ whole genome shotgun (WGS) entry which is preliminary data.</text>
</comment>
<accession>A0A7J4XL88</accession>
<dbReference type="GeneID" id="93117551"/>
<keyword evidence="1" id="KW-1133">Transmembrane helix</keyword>
<keyword evidence="1" id="KW-0812">Transmembrane</keyword>
<name>A0A7J4XL88_9BACE</name>
<feature type="transmembrane region" description="Helical" evidence="1">
    <location>
        <begin position="49"/>
        <end position="73"/>
    </location>
</feature>
<dbReference type="RefSeq" id="WP_005931306.1">
    <property type="nucleotide sequence ID" value="NZ_CABKSE010000002.1"/>
</dbReference>
<feature type="transmembrane region" description="Helical" evidence="1">
    <location>
        <begin position="85"/>
        <end position="104"/>
    </location>
</feature>
<dbReference type="InterPro" id="IPR025635">
    <property type="entry name" value="DUF4293"/>
</dbReference>
<proteinExistence type="predicted"/>
<keyword evidence="1" id="KW-0472">Membrane</keyword>
<dbReference type="Proteomes" id="UP000422221">
    <property type="component" value="Unassembled WGS sequence"/>
</dbReference>
<feature type="transmembrane region" description="Helical" evidence="1">
    <location>
        <begin position="110"/>
        <end position="130"/>
    </location>
</feature>
<evidence type="ECO:0000313" key="2">
    <source>
        <dbReference type="EMBL" id="KAA3767511.1"/>
    </source>
</evidence>
<gene>
    <name evidence="2" type="ORF">F3F73_07245</name>
</gene>
<reference evidence="2 3" key="1">
    <citation type="journal article" date="2019" name="Nat. Med.">
        <title>A library of human gut bacterial isolates paired with longitudinal multiomics data enables mechanistic microbiome research.</title>
        <authorList>
            <person name="Poyet M."/>
            <person name="Groussin M."/>
            <person name="Gibbons S.M."/>
            <person name="Avila-Pacheco J."/>
            <person name="Jiang X."/>
            <person name="Kearney S.M."/>
            <person name="Perrotta A.R."/>
            <person name="Berdy B."/>
            <person name="Zhao S."/>
            <person name="Lieberman T.D."/>
            <person name="Swanson P.K."/>
            <person name="Smith M."/>
            <person name="Roesemann S."/>
            <person name="Alexander J.E."/>
            <person name="Rich S.A."/>
            <person name="Livny J."/>
            <person name="Vlamakis H."/>
            <person name="Clish C."/>
            <person name="Bullock K."/>
            <person name="Deik A."/>
            <person name="Scott J."/>
            <person name="Pierce K.A."/>
            <person name="Xavier R.J."/>
            <person name="Alm E.J."/>
        </authorList>
    </citation>
    <scope>NUCLEOTIDE SEQUENCE [LARGE SCALE GENOMIC DNA]</scope>
    <source>
        <strain evidence="2 3">BIOML-A10</strain>
    </source>
</reference>
<organism evidence="2 3">
    <name type="scientific">Bacteroides salyersiae</name>
    <dbReference type="NCBI Taxonomy" id="291644"/>
    <lineage>
        <taxon>Bacteria</taxon>
        <taxon>Pseudomonadati</taxon>
        <taxon>Bacteroidota</taxon>
        <taxon>Bacteroidia</taxon>
        <taxon>Bacteroidales</taxon>
        <taxon>Bacteroidaceae</taxon>
        <taxon>Bacteroides</taxon>
    </lineage>
</organism>
<evidence type="ECO:0000256" key="1">
    <source>
        <dbReference type="SAM" id="Phobius"/>
    </source>
</evidence>
<protein>
    <submittedName>
        <fullName evidence="2">DUF4293 family protein</fullName>
    </submittedName>
</protein>